<gene>
    <name evidence="1" type="ORF">BURMUCGD2_0965</name>
</gene>
<dbReference type="EMBL" id="ACFC01000005">
    <property type="protein sequence ID" value="EEE07098.1"/>
    <property type="molecule type" value="Genomic_DNA"/>
</dbReference>
<evidence type="ECO:0000313" key="2">
    <source>
        <dbReference type="Proteomes" id="UP000004535"/>
    </source>
</evidence>
<accession>B9BR53</accession>
<name>B9BR53_9BURK</name>
<reference evidence="1 2" key="1">
    <citation type="journal article" date="2012" name="J. Bacteriol.">
        <title>Draft Genome Sequence Determination for Cystic Fibrosis and Chronic Granulomatous Disease Burkholderia multivorans Isolates.</title>
        <authorList>
            <person name="Varga J.J."/>
            <person name="Losada L."/>
            <person name="Zelazny A.M."/>
            <person name="Brinkac L."/>
            <person name="Harkins D."/>
            <person name="Radune D."/>
            <person name="Hostetler J."/>
            <person name="Sampaio E.P."/>
            <person name="Ronning C.M."/>
            <person name="Nierman W.C."/>
            <person name="Greenberg D.E."/>
            <person name="Holland S.M."/>
            <person name="Goldberg J.B."/>
        </authorList>
    </citation>
    <scope>NUCLEOTIDE SEQUENCE [LARGE SCALE GENOMIC DNA]</scope>
    <source>
        <strain evidence="1 2">CGD2</strain>
    </source>
</reference>
<comment type="caution">
    <text evidence="1">The sequence shown here is derived from an EMBL/GenBank/DDBJ whole genome shotgun (WGS) entry which is preliminary data.</text>
</comment>
<organism evidence="1 2">
    <name type="scientific">Burkholderia multivorans CGD2</name>
    <dbReference type="NCBI Taxonomy" id="513052"/>
    <lineage>
        <taxon>Bacteria</taxon>
        <taxon>Pseudomonadati</taxon>
        <taxon>Pseudomonadota</taxon>
        <taxon>Betaproteobacteria</taxon>
        <taxon>Burkholderiales</taxon>
        <taxon>Burkholderiaceae</taxon>
        <taxon>Burkholderia</taxon>
        <taxon>Burkholderia cepacia complex</taxon>
    </lineage>
</organism>
<protein>
    <submittedName>
        <fullName evidence="1">Uncharacterized protein</fullName>
    </submittedName>
</protein>
<dbReference type="AlphaFoldDB" id="B9BR53"/>
<sequence length="56" mass="5839">MRVAAFDGRKKAGYEHRRNSIGGGRTCNVVALSALRAQVTYNIGFALGLAAVSGAD</sequence>
<evidence type="ECO:0000313" key="1">
    <source>
        <dbReference type="EMBL" id="EEE07098.1"/>
    </source>
</evidence>
<proteinExistence type="predicted"/>
<dbReference type="Proteomes" id="UP000004535">
    <property type="component" value="Unassembled WGS sequence"/>
</dbReference>